<sequence length="468" mass="53624">MKTGCTTLYVFLAFLAAACESVPAERSEAEAPSGIRPWAANPAYWEYRGEPVLLLGATDNDNLFQNLHLKSHLDSLHAVGGNYIRNTMSDRDPGDLRAFARNGEGKYDLNTWNEAYWRQFDSLLRWTAERDIVVQIEIWDRFDHSRDNWLTDPYHPANNTNYTYESARLDSLYPNHPGANEQPFFYTVPALDHNPELLAYQESFVRKLLTHSLPYDHVLYCIDNETKGEDAWALYWAAFLKKEAGEKEIMVTQMWDDWDITSAMHRRTLDRPDTFSYIDLSQNSHNTGQQNWDKARAIFEYIEPNPRPVNSTKIYGSSTSSWVNRGIDGRHAVETFFRNILGGFASSRFHRPPSGLGLSIPSMRAIASVRKVEEKVRFWEMQPRMDLLADREENEAYCAANEGRYYLIYFPDEGEVLVDISAMGGTGVLHWLSVHDAKWLSASNISENETLTLKSPVRNGSIALLVKK</sequence>
<evidence type="ECO:0000313" key="2">
    <source>
        <dbReference type="Proteomes" id="UP000199403"/>
    </source>
</evidence>
<gene>
    <name evidence="1" type="ORF">SAMN05192553_10166</name>
</gene>
<dbReference type="PROSITE" id="PS51257">
    <property type="entry name" value="PROKAR_LIPOPROTEIN"/>
    <property type="match status" value="1"/>
</dbReference>
<keyword evidence="2" id="KW-1185">Reference proteome</keyword>
<proteinExistence type="predicted"/>
<evidence type="ECO:0008006" key="3">
    <source>
        <dbReference type="Google" id="ProtNLM"/>
    </source>
</evidence>
<dbReference type="Proteomes" id="UP000199403">
    <property type="component" value="Unassembled WGS sequence"/>
</dbReference>
<evidence type="ECO:0000313" key="1">
    <source>
        <dbReference type="EMBL" id="SEI74133.1"/>
    </source>
</evidence>
<dbReference type="RefSeq" id="WP_092167929.1">
    <property type="nucleotide sequence ID" value="NZ_FNZH01000001.1"/>
</dbReference>
<dbReference type="STRING" id="1416801.SAMN05192553_10166"/>
<dbReference type="Gene3D" id="3.20.20.80">
    <property type="entry name" value="Glycosidases"/>
    <property type="match status" value="1"/>
</dbReference>
<dbReference type="InterPro" id="IPR017853">
    <property type="entry name" value="GH"/>
</dbReference>
<name>A0A1H6T208_9BACT</name>
<organism evidence="1 2">
    <name type="scientific">Cyclobacterium xiamenense</name>
    <dbReference type="NCBI Taxonomy" id="1297121"/>
    <lineage>
        <taxon>Bacteria</taxon>
        <taxon>Pseudomonadati</taxon>
        <taxon>Bacteroidota</taxon>
        <taxon>Cytophagia</taxon>
        <taxon>Cytophagales</taxon>
        <taxon>Cyclobacteriaceae</taxon>
        <taxon>Cyclobacterium</taxon>
    </lineage>
</organism>
<protein>
    <recommendedName>
        <fullName evidence="3">Collagen-binding domain of a collagenase</fullName>
    </recommendedName>
</protein>
<accession>A0A1H6T208</accession>
<dbReference type="AlphaFoldDB" id="A0A1H6T208"/>
<dbReference type="OrthoDB" id="630458at2"/>
<dbReference type="SUPFAM" id="SSF51445">
    <property type="entry name" value="(Trans)glycosidases"/>
    <property type="match status" value="1"/>
</dbReference>
<reference evidence="2" key="1">
    <citation type="submission" date="2016-10" db="EMBL/GenBank/DDBJ databases">
        <authorList>
            <person name="Varghese N."/>
            <person name="Submissions S."/>
        </authorList>
    </citation>
    <scope>NUCLEOTIDE SEQUENCE [LARGE SCALE GENOMIC DNA]</scope>
    <source>
        <strain evidence="2">IBRC-M 10761</strain>
    </source>
</reference>
<dbReference type="EMBL" id="FNZH01000001">
    <property type="protein sequence ID" value="SEI74133.1"/>
    <property type="molecule type" value="Genomic_DNA"/>
</dbReference>